<dbReference type="PANTHER" id="PTHR28015:SF1">
    <property type="entry name" value="ATP SYNTHASE ASSEMBLY FACTOR FMC1, MITOCHONDRIAL"/>
    <property type="match status" value="1"/>
</dbReference>
<keyword evidence="2" id="KW-1185">Reference proteome</keyword>
<sequence>MPAESSLHLFRGLLREIRKMHQTASSMQATRTELYNRFDQHRQVADPATLHRLRLDAQDILTFLHGNRRHKELEALYSPTKDITDSERIGLSAKRVGLALPKLANVE</sequence>
<dbReference type="PANTHER" id="PTHR28015">
    <property type="entry name" value="ATP SYNTHASE ASSEMBLY FACTOR FMC1, MITOCHONDRIAL"/>
    <property type="match status" value="1"/>
</dbReference>
<accession>A0A4Q0A1S0</accession>
<dbReference type="GO" id="GO:0033615">
    <property type="term" value="P:mitochondrial proton-transporting ATP synthase complex assembly"/>
    <property type="evidence" value="ECO:0007669"/>
    <property type="project" value="InterPro"/>
</dbReference>
<dbReference type="GO" id="GO:0005759">
    <property type="term" value="C:mitochondrial matrix"/>
    <property type="evidence" value="ECO:0007669"/>
    <property type="project" value="TreeGrafter"/>
</dbReference>
<reference evidence="2" key="1">
    <citation type="journal article" date="2018" name="Nat. Microbiol.">
        <title>Leveraging single-cell genomics to expand the fungal tree of life.</title>
        <authorList>
            <person name="Ahrendt S.R."/>
            <person name="Quandt C.A."/>
            <person name="Ciobanu D."/>
            <person name="Clum A."/>
            <person name="Salamov A."/>
            <person name="Andreopoulos B."/>
            <person name="Cheng J.F."/>
            <person name="Woyke T."/>
            <person name="Pelin A."/>
            <person name="Henrissat B."/>
            <person name="Reynolds N.K."/>
            <person name="Benny G.L."/>
            <person name="Smith M.E."/>
            <person name="James T.Y."/>
            <person name="Grigoriev I.V."/>
        </authorList>
    </citation>
    <scope>NUCLEOTIDE SEQUENCE [LARGE SCALE GENOMIC DNA]</scope>
    <source>
        <strain evidence="2">RSA 468</strain>
    </source>
</reference>
<dbReference type="EMBL" id="ML002247">
    <property type="protein sequence ID" value="RKP39738.1"/>
    <property type="molecule type" value="Genomic_DNA"/>
</dbReference>
<dbReference type="AlphaFoldDB" id="A0A4Q0A1S0"/>
<evidence type="ECO:0000313" key="1">
    <source>
        <dbReference type="EMBL" id="RKP39738.1"/>
    </source>
</evidence>
<gene>
    <name evidence="1" type="ORF">BJ085DRAFT_28508</name>
</gene>
<name>A0A4Q0A1S0_9FUNG</name>
<evidence type="ECO:0008006" key="3">
    <source>
        <dbReference type="Google" id="ProtNLM"/>
    </source>
</evidence>
<organism evidence="1 2">
    <name type="scientific">Dimargaris cristalligena</name>
    <dbReference type="NCBI Taxonomy" id="215637"/>
    <lineage>
        <taxon>Eukaryota</taxon>
        <taxon>Fungi</taxon>
        <taxon>Fungi incertae sedis</taxon>
        <taxon>Zoopagomycota</taxon>
        <taxon>Kickxellomycotina</taxon>
        <taxon>Dimargaritomycetes</taxon>
        <taxon>Dimargaritales</taxon>
        <taxon>Dimargaritaceae</taxon>
        <taxon>Dimargaris</taxon>
    </lineage>
</organism>
<proteinExistence type="predicted"/>
<evidence type="ECO:0000313" key="2">
    <source>
        <dbReference type="Proteomes" id="UP000268162"/>
    </source>
</evidence>
<dbReference type="Proteomes" id="UP000268162">
    <property type="component" value="Unassembled WGS sequence"/>
</dbReference>
<protein>
    <recommendedName>
        <fullName evidence="3">Complex 1 LYR protein</fullName>
    </recommendedName>
</protein>
<dbReference type="STRING" id="215637.A0A4Q0A1S0"/>
<dbReference type="Pfam" id="PF13233">
    <property type="entry name" value="Complex1_LYR_2"/>
    <property type="match status" value="1"/>
</dbReference>
<dbReference type="InterPro" id="IPR039196">
    <property type="entry name" value="Fmc1"/>
</dbReference>